<dbReference type="PANTHER" id="PTHR40758:SF1">
    <property type="entry name" value="CONSERVED PROTEIN"/>
    <property type="match status" value="1"/>
</dbReference>
<dbReference type="SUPFAM" id="SSF109854">
    <property type="entry name" value="DinB/YfiT-like putative metalloenzymes"/>
    <property type="match status" value="1"/>
</dbReference>
<keyword evidence="4" id="KW-1185">Reference proteome</keyword>
<dbReference type="STRING" id="633440.SAMN05421869_105133"/>
<evidence type="ECO:0000259" key="2">
    <source>
        <dbReference type="Pfam" id="PF11716"/>
    </source>
</evidence>
<name>A0A1G8JMQ8_9ACTN</name>
<dbReference type="EMBL" id="FNDJ01000005">
    <property type="protein sequence ID" value="SDI32456.1"/>
    <property type="molecule type" value="Genomic_DNA"/>
</dbReference>
<evidence type="ECO:0000313" key="3">
    <source>
        <dbReference type="EMBL" id="SDI32456.1"/>
    </source>
</evidence>
<dbReference type="Pfam" id="PF11716">
    <property type="entry name" value="MDMPI_N"/>
    <property type="match status" value="1"/>
</dbReference>
<evidence type="ECO:0000313" key="4">
    <source>
        <dbReference type="Proteomes" id="UP000199202"/>
    </source>
</evidence>
<dbReference type="InterPro" id="IPR017517">
    <property type="entry name" value="Maleyloyr_isom"/>
</dbReference>
<feature type="domain" description="Mycothiol-dependent maleylpyruvate isomerase metal-binding" evidence="2">
    <location>
        <begin position="17"/>
        <end position="125"/>
    </location>
</feature>
<feature type="domain" description="MDMPI C-terminal" evidence="1">
    <location>
        <begin position="139"/>
        <end position="236"/>
    </location>
</feature>
<dbReference type="OrthoDB" id="3671213at2"/>
<dbReference type="InterPro" id="IPR024344">
    <property type="entry name" value="MDMPI_metal-binding"/>
</dbReference>
<dbReference type="NCBIfam" id="TIGR03083">
    <property type="entry name" value="maleylpyruvate isomerase family mycothiol-dependent enzyme"/>
    <property type="match status" value="1"/>
</dbReference>
<dbReference type="GO" id="GO:0046872">
    <property type="term" value="F:metal ion binding"/>
    <property type="evidence" value="ECO:0007669"/>
    <property type="project" value="InterPro"/>
</dbReference>
<protein>
    <submittedName>
        <fullName evidence="3">TIGR03083 family protein</fullName>
    </submittedName>
</protein>
<dbReference type="AlphaFoldDB" id="A0A1G8JMQ8"/>
<dbReference type="InterPro" id="IPR034660">
    <property type="entry name" value="DinB/YfiT-like"/>
</dbReference>
<dbReference type="PANTHER" id="PTHR40758">
    <property type="entry name" value="CONSERVED PROTEIN"/>
    <property type="match status" value="1"/>
</dbReference>
<gene>
    <name evidence="3" type="ORF">SAMN05421869_105133</name>
</gene>
<dbReference type="Proteomes" id="UP000199202">
    <property type="component" value="Unassembled WGS sequence"/>
</dbReference>
<dbReference type="RefSeq" id="WP_090931158.1">
    <property type="nucleotide sequence ID" value="NZ_FNDJ01000005.1"/>
</dbReference>
<dbReference type="GO" id="GO:0005886">
    <property type="term" value="C:plasma membrane"/>
    <property type="evidence" value="ECO:0007669"/>
    <property type="project" value="TreeGrafter"/>
</dbReference>
<dbReference type="InterPro" id="IPR010872">
    <property type="entry name" value="MDMPI_C-term_domain"/>
</dbReference>
<dbReference type="Pfam" id="PF07398">
    <property type="entry name" value="MDMPI_C"/>
    <property type="match status" value="1"/>
</dbReference>
<accession>A0A1G8JMQ8</accession>
<evidence type="ECO:0000259" key="1">
    <source>
        <dbReference type="Pfam" id="PF07398"/>
    </source>
</evidence>
<reference evidence="3 4" key="1">
    <citation type="submission" date="2016-10" db="EMBL/GenBank/DDBJ databases">
        <authorList>
            <person name="de Groot N.N."/>
        </authorList>
    </citation>
    <scope>NUCLEOTIDE SEQUENCE [LARGE SCALE GENOMIC DNA]</scope>
    <source>
        <strain evidence="3 4">CGMCC 4.6533</strain>
    </source>
</reference>
<organism evidence="3 4">
    <name type="scientific">Nonomuraea jiangxiensis</name>
    <dbReference type="NCBI Taxonomy" id="633440"/>
    <lineage>
        <taxon>Bacteria</taxon>
        <taxon>Bacillati</taxon>
        <taxon>Actinomycetota</taxon>
        <taxon>Actinomycetes</taxon>
        <taxon>Streptosporangiales</taxon>
        <taxon>Streptosporangiaceae</taxon>
        <taxon>Nonomuraea</taxon>
    </lineage>
</organism>
<proteinExistence type="predicted"/>
<sequence>MDQRRYLELLELDYARMRETATRDLAAAVPSCPGWTTADLLKHVGDTFLHKVETMRRGTWPKPWPPAPDPSGPGAYLDRAMAELRGELTSRKPEEHALTWYDPDQTVGFWARRMALEAVVHRVDAELAAGEPITPIPADLAVDGIDEILVTFLAFASRQWPEDFGDALAGADGRSVSIAAGAKRRLVRLAPSGVEVSTDDTPGEASISGASQDVLLWLWGRADGTALTFDGDPELVKRLRDLLKEAAQ</sequence>